<dbReference type="Proteomes" id="UP000199199">
    <property type="component" value="Unassembled WGS sequence"/>
</dbReference>
<accession>A0A1I6TTG1</accession>
<evidence type="ECO:0000313" key="1">
    <source>
        <dbReference type="EMBL" id="SFS92440.1"/>
    </source>
</evidence>
<sequence length="79" mass="8876">MSYELLTPQVNLSSDIVDTFNDYSSDPLQDVARCVEALAERKEREARLEDCDFAGGFRRFSRGHTPSSMCKLESDPIGT</sequence>
<dbReference type="AlphaFoldDB" id="A0A1I6TTG1"/>
<proteinExistence type="predicted"/>
<protein>
    <submittedName>
        <fullName evidence="1">Uncharacterized protein</fullName>
    </submittedName>
</protein>
<keyword evidence="2" id="KW-1185">Reference proteome</keyword>
<name>A0A1I6TTG1_9EURY</name>
<organism evidence="1 2">
    <name type="scientific">Halostagnicola kamekurae</name>
    <dbReference type="NCBI Taxonomy" id="619731"/>
    <lineage>
        <taxon>Archaea</taxon>
        <taxon>Methanobacteriati</taxon>
        <taxon>Methanobacteriota</taxon>
        <taxon>Stenosarchaea group</taxon>
        <taxon>Halobacteria</taxon>
        <taxon>Halobacteriales</taxon>
        <taxon>Natrialbaceae</taxon>
        <taxon>Halostagnicola</taxon>
    </lineage>
</organism>
<reference evidence="2" key="1">
    <citation type="submission" date="2016-10" db="EMBL/GenBank/DDBJ databases">
        <authorList>
            <person name="Varghese N."/>
            <person name="Submissions S."/>
        </authorList>
    </citation>
    <scope>NUCLEOTIDE SEQUENCE [LARGE SCALE GENOMIC DNA]</scope>
    <source>
        <strain evidence="2">DSM 22427</strain>
    </source>
</reference>
<gene>
    <name evidence="1" type="ORF">SAMN04488556_3413</name>
</gene>
<dbReference type="EMBL" id="FOZS01000003">
    <property type="protein sequence ID" value="SFS92440.1"/>
    <property type="molecule type" value="Genomic_DNA"/>
</dbReference>
<evidence type="ECO:0000313" key="2">
    <source>
        <dbReference type="Proteomes" id="UP000199199"/>
    </source>
</evidence>